<dbReference type="AlphaFoldDB" id="A0A4Y2FEJ7"/>
<evidence type="ECO:0000313" key="1">
    <source>
        <dbReference type="EMBL" id="GBM38715.1"/>
    </source>
</evidence>
<name>A0A4Y2FEJ7_ARAVE</name>
<gene>
    <name evidence="1" type="ORF">AVEN_263219_1</name>
</gene>
<dbReference type="EMBL" id="BGPR01095503">
    <property type="protein sequence ID" value="GBM38715.1"/>
    <property type="molecule type" value="Genomic_DNA"/>
</dbReference>
<dbReference type="Proteomes" id="UP000499080">
    <property type="component" value="Unassembled WGS sequence"/>
</dbReference>
<organism evidence="1 2">
    <name type="scientific">Araneus ventricosus</name>
    <name type="common">Orbweaver spider</name>
    <name type="synonym">Epeira ventricosa</name>
    <dbReference type="NCBI Taxonomy" id="182803"/>
    <lineage>
        <taxon>Eukaryota</taxon>
        <taxon>Metazoa</taxon>
        <taxon>Ecdysozoa</taxon>
        <taxon>Arthropoda</taxon>
        <taxon>Chelicerata</taxon>
        <taxon>Arachnida</taxon>
        <taxon>Araneae</taxon>
        <taxon>Araneomorphae</taxon>
        <taxon>Entelegynae</taxon>
        <taxon>Araneoidea</taxon>
        <taxon>Araneidae</taxon>
        <taxon>Araneus</taxon>
    </lineage>
</organism>
<keyword evidence="2" id="KW-1185">Reference proteome</keyword>
<dbReference type="OrthoDB" id="9997116at2759"/>
<evidence type="ECO:0000313" key="2">
    <source>
        <dbReference type="Proteomes" id="UP000499080"/>
    </source>
</evidence>
<reference evidence="1 2" key="1">
    <citation type="journal article" date="2019" name="Sci. Rep.">
        <title>Orb-weaving spider Araneus ventricosus genome elucidates the spidroin gene catalogue.</title>
        <authorList>
            <person name="Kono N."/>
            <person name="Nakamura H."/>
            <person name="Ohtoshi R."/>
            <person name="Moran D.A.P."/>
            <person name="Shinohara A."/>
            <person name="Yoshida Y."/>
            <person name="Fujiwara M."/>
            <person name="Mori M."/>
            <person name="Tomita M."/>
            <person name="Arakawa K."/>
        </authorList>
    </citation>
    <scope>NUCLEOTIDE SEQUENCE [LARGE SCALE GENOMIC DNA]</scope>
</reference>
<protein>
    <submittedName>
        <fullName evidence="1">Uncharacterized protein</fullName>
    </submittedName>
</protein>
<sequence length="139" mass="15525">MKWQKRQRRGEQVIGRMPVVNLQDSERNYLLILLLRKLETVSFDDLKTVDGIVCNTFQQASKMQGLLEGVQHCTNMPEELKGRPILAVTNDASIDLNNQVLACLPGGMVVSEAADDIISADPNDRLTFELIIDTKNATI</sequence>
<accession>A0A4Y2FEJ7</accession>
<proteinExistence type="predicted"/>
<comment type="caution">
    <text evidence="1">The sequence shown here is derived from an EMBL/GenBank/DDBJ whole genome shotgun (WGS) entry which is preliminary data.</text>
</comment>